<feature type="domain" description="PAS" evidence="10">
    <location>
        <begin position="554"/>
        <end position="625"/>
    </location>
</feature>
<dbReference type="PROSITE" id="PS50112">
    <property type="entry name" value="PAS"/>
    <property type="match status" value="4"/>
</dbReference>
<dbReference type="SMART" id="SM00448">
    <property type="entry name" value="REC"/>
    <property type="match status" value="1"/>
</dbReference>
<dbReference type="InterPro" id="IPR003661">
    <property type="entry name" value="HisK_dim/P_dom"/>
</dbReference>
<dbReference type="InterPro" id="IPR001610">
    <property type="entry name" value="PAC"/>
</dbReference>
<dbReference type="EC" id="2.7.13.3" evidence="12"/>
<evidence type="ECO:0000256" key="6">
    <source>
        <dbReference type="ARBA" id="ARBA00023012"/>
    </source>
</evidence>
<feature type="coiled-coil region" evidence="7">
    <location>
        <begin position="265"/>
        <end position="292"/>
    </location>
</feature>
<evidence type="ECO:0000313" key="12">
    <source>
        <dbReference type="EMBL" id="VFU17002.1"/>
    </source>
</evidence>
<dbReference type="Pfam" id="PF08447">
    <property type="entry name" value="PAS_3"/>
    <property type="match status" value="1"/>
</dbReference>
<dbReference type="SMART" id="SM00388">
    <property type="entry name" value="HisKA"/>
    <property type="match status" value="1"/>
</dbReference>
<dbReference type="SUPFAM" id="SSF52172">
    <property type="entry name" value="CheY-like"/>
    <property type="match status" value="1"/>
</dbReference>
<feature type="domain" description="PAC" evidence="11">
    <location>
        <begin position="357"/>
        <end position="409"/>
    </location>
</feature>
<dbReference type="EMBL" id="CAADRM010000125">
    <property type="protein sequence ID" value="VFU17002.1"/>
    <property type="molecule type" value="Genomic_DNA"/>
</dbReference>
<feature type="coiled-coil region" evidence="7">
    <location>
        <begin position="393"/>
        <end position="420"/>
    </location>
</feature>
<evidence type="ECO:0000259" key="11">
    <source>
        <dbReference type="PROSITE" id="PS50113"/>
    </source>
</evidence>
<accession>A0A485M303</accession>
<feature type="domain" description="Response regulatory" evidence="9">
    <location>
        <begin position="4"/>
        <end position="118"/>
    </location>
</feature>
<dbReference type="SUPFAM" id="SSF55874">
    <property type="entry name" value="ATPase domain of HSP90 chaperone/DNA topoisomerase II/histidine kinase"/>
    <property type="match status" value="1"/>
</dbReference>
<dbReference type="GO" id="GO:0005524">
    <property type="term" value="F:ATP binding"/>
    <property type="evidence" value="ECO:0007669"/>
    <property type="project" value="UniProtKB-KW"/>
</dbReference>
<dbReference type="Pfam" id="PF00989">
    <property type="entry name" value="PAS"/>
    <property type="match status" value="1"/>
</dbReference>
<dbReference type="NCBIfam" id="TIGR00229">
    <property type="entry name" value="sensory_box"/>
    <property type="match status" value="4"/>
</dbReference>
<proteinExistence type="predicted"/>
<dbReference type="GO" id="GO:0006355">
    <property type="term" value="P:regulation of DNA-templated transcription"/>
    <property type="evidence" value="ECO:0007669"/>
    <property type="project" value="InterPro"/>
</dbReference>
<organism evidence="12">
    <name type="scientific">anaerobic digester metagenome</name>
    <dbReference type="NCBI Taxonomy" id="1263854"/>
    <lineage>
        <taxon>unclassified sequences</taxon>
        <taxon>metagenomes</taxon>
        <taxon>ecological metagenomes</taxon>
    </lineage>
</organism>
<evidence type="ECO:0000256" key="7">
    <source>
        <dbReference type="SAM" id="Coils"/>
    </source>
</evidence>
<name>A0A485M303_9ZZZZ</name>
<dbReference type="InterPro" id="IPR013767">
    <property type="entry name" value="PAS_fold"/>
</dbReference>
<dbReference type="InterPro" id="IPR004358">
    <property type="entry name" value="Sig_transdc_His_kin-like_C"/>
</dbReference>
<keyword evidence="4 12" id="KW-0418">Kinase</keyword>
<feature type="domain" description="Histidine kinase" evidence="8">
    <location>
        <begin position="693"/>
        <end position="902"/>
    </location>
</feature>
<evidence type="ECO:0000259" key="9">
    <source>
        <dbReference type="PROSITE" id="PS50110"/>
    </source>
</evidence>
<evidence type="ECO:0000256" key="2">
    <source>
        <dbReference type="ARBA" id="ARBA00022679"/>
    </source>
</evidence>
<dbReference type="Pfam" id="PF00072">
    <property type="entry name" value="Response_reg"/>
    <property type="match status" value="1"/>
</dbReference>
<evidence type="ECO:0000259" key="8">
    <source>
        <dbReference type="PROSITE" id="PS50109"/>
    </source>
</evidence>
<dbReference type="InterPro" id="IPR000014">
    <property type="entry name" value="PAS"/>
</dbReference>
<dbReference type="InterPro" id="IPR036890">
    <property type="entry name" value="HATPase_C_sf"/>
</dbReference>
<feature type="domain" description="PAS" evidence="10">
    <location>
        <begin position="282"/>
        <end position="339"/>
    </location>
</feature>
<dbReference type="PROSITE" id="PS50109">
    <property type="entry name" value="HIS_KIN"/>
    <property type="match status" value="1"/>
</dbReference>
<keyword evidence="2 12" id="KW-0808">Transferase</keyword>
<dbReference type="PROSITE" id="PS50113">
    <property type="entry name" value="PAC"/>
    <property type="match status" value="2"/>
</dbReference>
<evidence type="ECO:0000259" key="10">
    <source>
        <dbReference type="PROSITE" id="PS50112"/>
    </source>
</evidence>
<keyword evidence="1" id="KW-0597">Phosphoprotein</keyword>
<dbReference type="Gene3D" id="1.10.287.130">
    <property type="match status" value="1"/>
</dbReference>
<sequence length="913" mass="104179">MTQKILVVEDDPVFRNYLHQVLKYDFDVVTAEGPLEALKALEKDSFALMITDLRMPDMDGRALVEKVRAEIDPHLMVIVITAFEDDWPMDMAMSSDVFRYLRKGAFLPSELKQNVSKALEMRGSIVSLEEYKRRADISETIYKDVFEKSTDALFITDIDLQPVALNRRFTELSGYTLDDLKGKTLFDIIDERDRLDAKRAFNAQIDGKPPGTIRLHFVKKDGSIRYVRVWARVIREIQDMSSAVFCMARDLGDAQEERSASGPSVEKLQQSLVEKDRQIENLQRQFQRLTDHAKDIVIWLDKDFACEYVNQEVSRTLGYTSDDLLGKQIPWEEIVHHEDLPLVEAWRDATGKKTADMEGEIRVYTKSRYMLFLSYRISFQYDARGIFSGLDIIAEDITQQKIAEQELRNANRKIQEFNARLTNGVSRKIRALRESEERYKQIVEDSRDIIFSLDSEARLVYMNRIGLKTLGVTMEDIFQRPCREFMADEASEDMLRKMIDLIGSGKAPGPFDISIETPEGRKIYRTTLTQIGDPSRVEYVCIAGDISEEIATNKRLQLLATIEHYSADAIVGLDTDRRVISWNHGAAMMFGWSEEEAIGKPGLFVVPDERIREADEIFEEVRRNGLVKDRETQRKTKSGRVLDVLLTITALKDASGNIFGFSAIIKDLTEKKKMEAALIQSERLAATGRLSASIAHEINNPLYGIRSCLSHVLNTRKEEIDHQFVRLAIKETDRIADLIRNMKTFYMPNEGGVQKVDISESLREVFILNRKYLEEHAVKLKFAPDDAYYVECIPDQIKQVFINIVNNAVEAMPDGGELRVDIQHNADAGTVSISFQDNGVGIASDELPRVFEMFYTKKTMVKGVGLGLSVSYGIVRRHGGTIDVKSEERKGSTFTVTLPVKSLWARQMHLDLE</sequence>
<dbReference type="SMART" id="SM00091">
    <property type="entry name" value="PAS"/>
    <property type="match status" value="4"/>
</dbReference>
<keyword evidence="6" id="KW-0902">Two-component regulatory system</keyword>
<reference evidence="12" key="1">
    <citation type="submission" date="2019-03" db="EMBL/GenBank/DDBJ databases">
        <authorList>
            <person name="Hao L."/>
        </authorList>
    </citation>
    <scope>NUCLEOTIDE SEQUENCE</scope>
</reference>
<evidence type="ECO:0000256" key="4">
    <source>
        <dbReference type="ARBA" id="ARBA00022777"/>
    </source>
</evidence>
<keyword evidence="5" id="KW-0067">ATP-binding</keyword>
<dbReference type="InterPro" id="IPR036097">
    <property type="entry name" value="HisK_dim/P_sf"/>
</dbReference>
<protein>
    <submittedName>
        <fullName evidence="12">Histidine kinase</fullName>
        <ecNumber evidence="12">2.7.13.3</ecNumber>
    </submittedName>
</protein>
<dbReference type="PANTHER" id="PTHR43065:SF10">
    <property type="entry name" value="PEROXIDE STRESS-ACTIVATED HISTIDINE KINASE MAK3"/>
    <property type="match status" value="1"/>
</dbReference>
<dbReference type="PROSITE" id="PS50110">
    <property type="entry name" value="RESPONSE_REGULATORY"/>
    <property type="match status" value="1"/>
</dbReference>
<dbReference type="InterPro" id="IPR011006">
    <property type="entry name" value="CheY-like_superfamily"/>
</dbReference>
<keyword evidence="3" id="KW-0547">Nucleotide-binding</keyword>
<dbReference type="CDD" id="cd00082">
    <property type="entry name" value="HisKA"/>
    <property type="match status" value="1"/>
</dbReference>
<gene>
    <name evidence="12" type="primary">kinE</name>
    <name evidence="12" type="ORF">SCFA_60019</name>
</gene>
<dbReference type="Pfam" id="PF02518">
    <property type="entry name" value="HATPase_c"/>
    <property type="match status" value="1"/>
</dbReference>
<dbReference type="GO" id="GO:0000155">
    <property type="term" value="F:phosphorelay sensor kinase activity"/>
    <property type="evidence" value="ECO:0007669"/>
    <property type="project" value="InterPro"/>
</dbReference>
<dbReference type="InterPro" id="IPR005467">
    <property type="entry name" value="His_kinase_dom"/>
</dbReference>
<dbReference type="Pfam" id="PF00512">
    <property type="entry name" value="HisKA"/>
    <property type="match status" value="1"/>
</dbReference>
<dbReference type="PRINTS" id="PR00344">
    <property type="entry name" value="BCTRLSENSOR"/>
</dbReference>
<dbReference type="InterPro" id="IPR013655">
    <property type="entry name" value="PAS_fold_3"/>
</dbReference>
<dbReference type="SMART" id="SM00086">
    <property type="entry name" value="PAC"/>
    <property type="match status" value="3"/>
</dbReference>
<dbReference type="AlphaFoldDB" id="A0A485M303"/>
<feature type="domain" description="PAS" evidence="10">
    <location>
        <begin position="138"/>
        <end position="208"/>
    </location>
</feature>
<dbReference type="Gene3D" id="3.30.565.10">
    <property type="entry name" value="Histidine kinase-like ATPase, C-terminal domain"/>
    <property type="match status" value="1"/>
</dbReference>
<dbReference type="SUPFAM" id="SSF55785">
    <property type="entry name" value="PYP-like sensor domain (PAS domain)"/>
    <property type="match status" value="4"/>
</dbReference>
<evidence type="ECO:0000256" key="1">
    <source>
        <dbReference type="ARBA" id="ARBA00022553"/>
    </source>
</evidence>
<dbReference type="CDD" id="cd00130">
    <property type="entry name" value="PAS"/>
    <property type="match status" value="3"/>
</dbReference>
<keyword evidence="7" id="KW-0175">Coiled coil</keyword>
<dbReference type="InterPro" id="IPR000700">
    <property type="entry name" value="PAS-assoc_C"/>
</dbReference>
<dbReference type="Gene3D" id="3.40.50.2300">
    <property type="match status" value="1"/>
</dbReference>
<dbReference type="InterPro" id="IPR035965">
    <property type="entry name" value="PAS-like_dom_sf"/>
</dbReference>
<dbReference type="Pfam" id="PF13426">
    <property type="entry name" value="PAS_9"/>
    <property type="match status" value="2"/>
</dbReference>
<dbReference type="SMART" id="SM00387">
    <property type="entry name" value="HATPase_c"/>
    <property type="match status" value="1"/>
</dbReference>
<feature type="domain" description="PAS" evidence="10">
    <location>
        <begin position="435"/>
        <end position="505"/>
    </location>
</feature>
<dbReference type="SUPFAM" id="SSF47384">
    <property type="entry name" value="Homodimeric domain of signal transducing histidine kinase"/>
    <property type="match status" value="1"/>
</dbReference>
<evidence type="ECO:0000256" key="3">
    <source>
        <dbReference type="ARBA" id="ARBA00022741"/>
    </source>
</evidence>
<dbReference type="PANTHER" id="PTHR43065">
    <property type="entry name" value="SENSOR HISTIDINE KINASE"/>
    <property type="match status" value="1"/>
</dbReference>
<dbReference type="Gene3D" id="3.30.450.20">
    <property type="entry name" value="PAS domain"/>
    <property type="match status" value="4"/>
</dbReference>
<feature type="domain" description="PAC" evidence="11">
    <location>
        <begin position="628"/>
        <end position="680"/>
    </location>
</feature>
<dbReference type="InterPro" id="IPR001789">
    <property type="entry name" value="Sig_transdc_resp-reg_receiver"/>
</dbReference>
<dbReference type="InterPro" id="IPR003594">
    <property type="entry name" value="HATPase_dom"/>
</dbReference>
<evidence type="ECO:0000256" key="5">
    <source>
        <dbReference type="ARBA" id="ARBA00022840"/>
    </source>
</evidence>